<dbReference type="RefSeq" id="WP_037618595.1">
    <property type="nucleotide sequence ID" value="NZ_JPEN01000116.1"/>
</dbReference>
<gene>
    <name evidence="2" type="ORF">SSIN_2030</name>
</gene>
<evidence type="ECO:0000313" key="2">
    <source>
        <dbReference type="EMBL" id="KGM36204.1"/>
    </source>
</evidence>
<dbReference type="AlphaFoldDB" id="A0A0A0DDL6"/>
<protein>
    <recommendedName>
        <fullName evidence="4">DUF3899 domain-containing protein</fullName>
    </recommendedName>
</protein>
<evidence type="ECO:0000313" key="3">
    <source>
        <dbReference type="Proteomes" id="UP000030019"/>
    </source>
</evidence>
<keyword evidence="1" id="KW-1133">Transmembrane helix</keyword>
<evidence type="ECO:0008006" key="4">
    <source>
        <dbReference type="Google" id="ProtNLM"/>
    </source>
</evidence>
<sequence>MIWYIWILIGLLVVTNGLFVYQLFKLVELDASIRGMKYPKFWAFLTAGGQRGEGLILYLLKRSKAIFSMTAEEKEELEIRRNRLLYLLGLILIFAIFLFSSVIVRF</sequence>
<evidence type="ECO:0000256" key="1">
    <source>
        <dbReference type="SAM" id="Phobius"/>
    </source>
</evidence>
<proteinExistence type="predicted"/>
<keyword evidence="1" id="KW-0472">Membrane</keyword>
<accession>A0A0A0DDL6</accession>
<name>A0A0A0DDL6_9STRE</name>
<organism evidence="2 3">
    <name type="scientific">Streptococcus sinensis</name>
    <dbReference type="NCBI Taxonomy" id="176090"/>
    <lineage>
        <taxon>Bacteria</taxon>
        <taxon>Bacillati</taxon>
        <taxon>Bacillota</taxon>
        <taxon>Bacilli</taxon>
        <taxon>Lactobacillales</taxon>
        <taxon>Streptococcaceae</taxon>
        <taxon>Streptococcus</taxon>
    </lineage>
</organism>
<dbReference type="EMBL" id="JPEN01000116">
    <property type="protein sequence ID" value="KGM36204.1"/>
    <property type="molecule type" value="Genomic_DNA"/>
</dbReference>
<comment type="caution">
    <text evidence="2">The sequence shown here is derived from an EMBL/GenBank/DDBJ whole genome shotgun (WGS) entry which is preliminary data.</text>
</comment>
<feature type="transmembrane region" description="Helical" evidence="1">
    <location>
        <begin position="6"/>
        <end position="24"/>
    </location>
</feature>
<keyword evidence="1" id="KW-0812">Transmembrane</keyword>
<reference evidence="2 3" key="1">
    <citation type="submission" date="2014-06" db="EMBL/GenBank/DDBJ databases">
        <authorList>
            <person name="Teng J.L."/>
            <person name="Huang Y."/>
            <person name="Tse H."/>
            <person name="Lau S.K."/>
            <person name="Woo P.C."/>
        </authorList>
    </citation>
    <scope>NUCLEOTIDE SEQUENCE [LARGE SCALE GENOMIC DNA]</scope>
    <source>
        <strain evidence="2 3">HKU4</strain>
    </source>
</reference>
<feature type="transmembrane region" description="Helical" evidence="1">
    <location>
        <begin position="84"/>
        <end position="104"/>
    </location>
</feature>
<dbReference type="Proteomes" id="UP000030019">
    <property type="component" value="Unassembled WGS sequence"/>
</dbReference>
<keyword evidence="3" id="KW-1185">Reference proteome</keyword>
<dbReference type="PATRIC" id="fig|176090.4.peg.1975"/>
<dbReference type="eggNOG" id="ENOG5032TGR">
    <property type="taxonomic scope" value="Bacteria"/>
</dbReference>